<dbReference type="Proteomes" id="UP000026915">
    <property type="component" value="Chromosome 3"/>
</dbReference>
<sequence>MKARSQFPITENEQEDEGVYQEDEVYFNSPFDHTSIILDNNTFLVRNVTEVKSIWQKIYKDCLKDLLVDEHDKVKRETGSLDIDFILTKEWQAHSCKAKQNSLTKKDGSVVKHTSNSLPFALHQKKKEEEKNDKLHSPSSSNAFTSGKKESYASTIMEKYGTEPLSQLNTQVLASRLLAATVTFESACGPNDAPHPMPTLAPKPEGYRQLLNDVKTLMMGFTDIKGFFMDSSYAISRITDRMGHCQRIWLAAFKLVPPIIHRIGNGSGWFFEDFVRIEKRKV</sequence>
<feature type="compositionally biased region" description="Basic and acidic residues" evidence="1">
    <location>
        <begin position="126"/>
        <end position="136"/>
    </location>
</feature>
<accession>A0A061G2T6</accession>
<dbReference type="InParanoid" id="A0A061G2T6"/>
<name>A0A061G2T6_THECC</name>
<dbReference type="EMBL" id="CM001881">
    <property type="protein sequence ID" value="EOY21349.1"/>
    <property type="molecule type" value="Genomic_DNA"/>
</dbReference>
<dbReference type="AlphaFoldDB" id="A0A061G2T6"/>
<keyword evidence="3" id="KW-1185">Reference proteome</keyword>
<dbReference type="HOGENOM" id="CLU_988380_0_0_1"/>
<dbReference type="Gramene" id="EOY21349">
    <property type="protein sequence ID" value="EOY21349"/>
    <property type="gene ID" value="TCM_012857"/>
</dbReference>
<reference evidence="2 3" key="1">
    <citation type="journal article" date="2013" name="Genome Biol.">
        <title>The genome sequence of the most widely cultivated cacao type and its use to identify candidate genes regulating pod color.</title>
        <authorList>
            <person name="Motamayor J.C."/>
            <person name="Mockaitis K."/>
            <person name="Schmutz J."/>
            <person name="Haiminen N."/>
            <person name="Iii D.L."/>
            <person name="Cornejo O."/>
            <person name="Findley S.D."/>
            <person name="Zheng P."/>
            <person name="Utro F."/>
            <person name="Royaert S."/>
            <person name="Saski C."/>
            <person name="Jenkins J."/>
            <person name="Podicheti R."/>
            <person name="Zhao M."/>
            <person name="Scheffler B.E."/>
            <person name="Stack J.C."/>
            <person name="Feltus F.A."/>
            <person name="Mustiga G.M."/>
            <person name="Amores F."/>
            <person name="Phillips W."/>
            <person name="Marelli J.P."/>
            <person name="May G.D."/>
            <person name="Shapiro H."/>
            <person name="Ma J."/>
            <person name="Bustamante C.D."/>
            <person name="Schnell R.J."/>
            <person name="Main D."/>
            <person name="Gilbert D."/>
            <person name="Parida L."/>
            <person name="Kuhn D.N."/>
        </authorList>
    </citation>
    <scope>NUCLEOTIDE SEQUENCE [LARGE SCALE GENOMIC DNA]</scope>
    <source>
        <strain evidence="3">cv. Matina 1-6</strain>
    </source>
</reference>
<evidence type="ECO:0000313" key="2">
    <source>
        <dbReference type="EMBL" id="EOY21349.1"/>
    </source>
</evidence>
<feature type="region of interest" description="Disordered" evidence="1">
    <location>
        <begin position="119"/>
        <end position="146"/>
    </location>
</feature>
<protein>
    <submittedName>
        <fullName evidence="2">Uncharacterized protein</fullName>
    </submittedName>
</protein>
<gene>
    <name evidence="2" type="ORF">TCM_012857</name>
</gene>
<evidence type="ECO:0000256" key="1">
    <source>
        <dbReference type="SAM" id="MobiDB-lite"/>
    </source>
</evidence>
<evidence type="ECO:0000313" key="3">
    <source>
        <dbReference type="Proteomes" id="UP000026915"/>
    </source>
</evidence>
<proteinExistence type="predicted"/>
<organism evidence="2 3">
    <name type="scientific">Theobroma cacao</name>
    <name type="common">Cacao</name>
    <name type="synonym">Cocoa</name>
    <dbReference type="NCBI Taxonomy" id="3641"/>
    <lineage>
        <taxon>Eukaryota</taxon>
        <taxon>Viridiplantae</taxon>
        <taxon>Streptophyta</taxon>
        <taxon>Embryophyta</taxon>
        <taxon>Tracheophyta</taxon>
        <taxon>Spermatophyta</taxon>
        <taxon>Magnoliopsida</taxon>
        <taxon>eudicotyledons</taxon>
        <taxon>Gunneridae</taxon>
        <taxon>Pentapetalae</taxon>
        <taxon>rosids</taxon>
        <taxon>malvids</taxon>
        <taxon>Malvales</taxon>
        <taxon>Malvaceae</taxon>
        <taxon>Byttnerioideae</taxon>
        <taxon>Theobroma</taxon>
    </lineage>
</organism>